<evidence type="ECO:0000259" key="1">
    <source>
        <dbReference type="Pfam" id="PF10354"/>
    </source>
</evidence>
<accession>A0A1S1N5C2</accession>
<reference evidence="2 3" key="1">
    <citation type="submission" date="2016-10" db="EMBL/GenBank/DDBJ databases">
        <title>Pseudoalteromonas amylolytica sp. nov., isolated from the surface seawater.</title>
        <authorList>
            <person name="Wu Y.-H."/>
            <person name="Cheng H."/>
            <person name="Jin X.-B."/>
            <person name="Wang C.-S."/>
            <person name="Xu X.-W."/>
        </authorList>
    </citation>
    <scope>NUCLEOTIDE SEQUENCE [LARGE SCALE GENOMIC DNA]</scope>
    <source>
        <strain evidence="2 3">JCM 12483</strain>
    </source>
</reference>
<dbReference type="Proteomes" id="UP000180253">
    <property type="component" value="Unassembled WGS sequence"/>
</dbReference>
<sequence>MIIDTQWRILTVGDGDLSFSHALQSRLGAGQLTASTYDSEKTIRDKYQHHALELLNASNTPYLSEFDVTARDSWQRLAQPHYDLAIFQFPLLPAFSDQADFEQQQYSINTLNRSLLRQFLDNAYRYALDPTGPMLCYITSKDVKPYCEWDLEGTLSLNSKMNYLGQHPFDISQFPGYKIRNVDRDKHVKDTSGTTYVFSAKENLTLQQQLHVPHYLQDNHCSFCRAGPFHSEADTQAHYNSKKHRTMLKHQQHWQRFLASYRSS</sequence>
<evidence type="ECO:0000313" key="3">
    <source>
        <dbReference type="Proteomes" id="UP000180253"/>
    </source>
</evidence>
<proteinExistence type="predicted"/>
<dbReference type="GO" id="GO:0070475">
    <property type="term" value="P:rRNA base methylation"/>
    <property type="evidence" value="ECO:0007669"/>
    <property type="project" value="InterPro"/>
</dbReference>
<protein>
    <recommendedName>
        <fullName evidence="1">25S rRNA (uridine-N(3))-methyltransferase BMT5-like domain-containing protein</fullName>
    </recommendedName>
</protein>
<dbReference type="EMBL" id="MNAN01000034">
    <property type="protein sequence ID" value="OHU94516.1"/>
    <property type="molecule type" value="Genomic_DNA"/>
</dbReference>
<name>A0A1S1N5C2_9GAMM</name>
<dbReference type="OrthoDB" id="6116173at2"/>
<comment type="caution">
    <text evidence="2">The sequence shown here is derived from an EMBL/GenBank/DDBJ whole genome shotgun (WGS) entry which is preliminary data.</text>
</comment>
<evidence type="ECO:0000313" key="2">
    <source>
        <dbReference type="EMBL" id="OHU94516.1"/>
    </source>
</evidence>
<dbReference type="GO" id="GO:0070042">
    <property type="term" value="F:rRNA (uridine-N3-)-methyltransferase activity"/>
    <property type="evidence" value="ECO:0007669"/>
    <property type="project" value="InterPro"/>
</dbReference>
<organism evidence="2 3">
    <name type="scientific">Pseudoalteromonas byunsanensis</name>
    <dbReference type="NCBI Taxonomy" id="327939"/>
    <lineage>
        <taxon>Bacteria</taxon>
        <taxon>Pseudomonadati</taxon>
        <taxon>Pseudomonadota</taxon>
        <taxon>Gammaproteobacteria</taxon>
        <taxon>Alteromonadales</taxon>
        <taxon>Pseudoalteromonadaceae</taxon>
        <taxon>Pseudoalteromonas</taxon>
    </lineage>
</organism>
<feature type="domain" description="25S rRNA (uridine-N(3))-methyltransferase BMT5-like" evidence="1">
    <location>
        <begin position="10"/>
        <end position="180"/>
    </location>
</feature>
<dbReference type="RefSeq" id="WP_070992984.1">
    <property type="nucleotide sequence ID" value="NZ_CBCSHD010000010.1"/>
</dbReference>
<dbReference type="InterPro" id="IPR019446">
    <property type="entry name" value="BMT5-like"/>
</dbReference>
<keyword evidence="3" id="KW-1185">Reference proteome</keyword>
<gene>
    <name evidence="2" type="ORF">BIW53_15725</name>
</gene>
<dbReference type="STRING" id="327939.BIW53_15725"/>
<dbReference type="AlphaFoldDB" id="A0A1S1N5C2"/>
<dbReference type="Pfam" id="PF10354">
    <property type="entry name" value="BMT5-like"/>
    <property type="match status" value="1"/>
</dbReference>